<sequence>MSDIYEIINSLGLEEAEANKLKIYLITNHETRKELTSALAVSCGTEESKRNLLKDFLHNIPGMLDKIFALYTVCDAITKPFFVLYHVPVDLDEHQARTKIKIMDEFPNGLQFIKPKPLLYCTGSEWIYQPAKTLYEECWHRNAEEFHKTAIACFSEVEDLELRNKIENAFVFSVGFENGNSLICGVEQSAYRSSTRMLKQLLPNQDLDLIILIMKHR</sequence>
<keyword evidence="2" id="KW-1185">Reference proteome</keyword>
<dbReference type="Proteomes" id="UP000789570">
    <property type="component" value="Unassembled WGS sequence"/>
</dbReference>
<comment type="caution">
    <text evidence="1">The sequence shown here is derived from an EMBL/GenBank/DDBJ whole genome shotgun (WGS) entry which is preliminary data.</text>
</comment>
<reference evidence="1" key="1">
    <citation type="submission" date="2021-06" db="EMBL/GenBank/DDBJ databases">
        <authorList>
            <person name="Kallberg Y."/>
            <person name="Tangrot J."/>
            <person name="Rosling A."/>
        </authorList>
    </citation>
    <scope>NUCLEOTIDE SEQUENCE</scope>
    <source>
        <strain evidence="1">UK204</strain>
    </source>
</reference>
<dbReference type="OrthoDB" id="2305261at2759"/>
<name>A0A9N9BZQ5_9GLOM</name>
<proteinExistence type="predicted"/>
<gene>
    <name evidence="1" type="ORF">FCALED_LOCUS7728</name>
</gene>
<dbReference type="EMBL" id="CAJVPQ010002103">
    <property type="protein sequence ID" value="CAG8583644.1"/>
    <property type="molecule type" value="Genomic_DNA"/>
</dbReference>
<dbReference type="AlphaFoldDB" id="A0A9N9BZQ5"/>
<evidence type="ECO:0000313" key="1">
    <source>
        <dbReference type="EMBL" id="CAG8583644.1"/>
    </source>
</evidence>
<organism evidence="1 2">
    <name type="scientific">Funneliformis caledonium</name>
    <dbReference type="NCBI Taxonomy" id="1117310"/>
    <lineage>
        <taxon>Eukaryota</taxon>
        <taxon>Fungi</taxon>
        <taxon>Fungi incertae sedis</taxon>
        <taxon>Mucoromycota</taxon>
        <taxon>Glomeromycotina</taxon>
        <taxon>Glomeromycetes</taxon>
        <taxon>Glomerales</taxon>
        <taxon>Glomeraceae</taxon>
        <taxon>Funneliformis</taxon>
    </lineage>
</organism>
<accession>A0A9N9BZQ5</accession>
<evidence type="ECO:0000313" key="2">
    <source>
        <dbReference type="Proteomes" id="UP000789570"/>
    </source>
</evidence>
<protein>
    <submittedName>
        <fullName evidence="1">13206_t:CDS:1</fullName>
    </submittedName>
</protein>